<dbReference type="AlphaFoldDB" id="A0A6J4SH29"/>
<organism evidence="1">
    <name type="scientific">uncultured Solirubrobacteraceae bacterium</name>
    <dbReference type="NCBI Taxonomy" id="1162706"/>
    <lineage>
        <taxon>Bacteria</taxon>
        <taxon>Bacillati</taxon>
        <taxon>Actinomycetota</taxon>
        <taxon>Thermoleophilia</taxon>
        <taxon>Solirubrobacterales</taxon>
        <taxon>Solirubrobacteraceae</taxon>
        <taxon>environmental samples</taxon>
    </lineage>
</organism>
<reference evidence="1" key="1">
    <citation type="submission" date="2020-02" db="EMBL/GenBank/DDBJ databases">
        <authorList>
            <person name="Meier V. D."/>
        </authorList>
    </citation>
    <scope>NUCLEOTIDE SEQUENCE</scope>
    <source>
        <strain evidence="1">AVDCRST_MAG53</strain>
    </source>
</reference>
<sequence>MLGTFTSGTGPGSVHPMRWFGFLLVTFLLGSAGDAAAQGRLVERSSQALSFQGAVEVEFRGAPEAGCAATGMCDVSGTVSYVPGGQGQLVFTSFRRRDGSVRRDAMAFSFGFGPTAGQTVGITRRGDRQCVDVRASDGGPFDVKAIGADVRLGLVPARQFGFGSGDQLRTRCAGPRAADVLAAIGTRRVSRKSLADGQTISFAADAPFSAGGLAGTVRSSARIVLSPARRQVIRRRTVRRRPAPRRVRRTRQISIPMRLVRIDGAATLNFAGDPATCRRLDSCGLTGTTTITPRPASARAFFFLSAGSRSAPAALAAVGRGRGRAAPINGGGGGASWTVDRGRASTVLTRDGIAGCITSADPLSGGALDLRVDRASRRLRVSLFGSGLGVSRCPGPLAIDLNSPSQQRTPLLATGTVPLTALRNPRLTVPLTQGGALTGPGYLGRTRSTLTVVLTRGRVRLGP</sequence>
<accession>A0A6J4SH29</accession>
<evidence type="ECO:0000313" key="1">
    <source>
        <dbReference type="EMBL" id="CAA9498725.1"/>
    </source>
</evidence>
<protein>
    <submittedName>
        <fullName evidence="1">Uncharacterized protein</fullName>
    </submittedName>
</protein>
<dbReference type="EMBL" id="CADCVR010000058">
    <property type="protein sequence ID" value="CAA9498725.1"/>
    <property type="molecule type" value="Genomic_DNA"/>
</dbReference>
<name>A0A6J4SH29_9ACTN</name>
<gene>
    <name evidence="1" type="ORF">AVDCRST_MAG53-2280</name>
</gene>
<proteinExistence type="predicted"/>